<keyword evidence="2" id="KW-1185">Reference proteome</keyword>
<dbReference type="OrthoDB" id="712037at2"/>
<evidence type="ECO:0000313" key="2">
    <source>
        <dbReference type="Proteomes" id="UP000236731"/>
    </source>
</evidence>
<dbReference type="Proteomes" id="UP000236731">
    <property type="component" value="Unassembled WGS sequence"/>
</dbReference>
<protein>
    <submittedName>
        <fullName evidence="1">Uncharacterized protein</fullName>
    </submittedName>
</protein>
<dbReference type="EMBL" id="FNUT01000010">
    <property type="protein sequence ID" value="SEG58847.1"/>
    <property type="molecule type" value="Genomic_DNA"/>
</dbReference>
<proteinExistence type="predicted"/>
<name>A0A1H6BEX7_9SPHI</name>
<sequence length="60" mass="6796">MKQTKSKKTYIAPMLTVALIEMEESIAAGSINIETGGADNEPLMEDWYDTPDNHYKDFEI</sequence>
<accession>A0A1H6BEX7</accession>
<organism evidence="1 2">
    <name type="scientific">Sphingobacterium lactis</name>
    <dbReference type="NCBI Taxonomy" id="797291"/>
    <lineage>
        <taxon>Bacteria</taxon>
        <taxon>Pseudomonadati</taxon>
        <taxon>Bacteroidota</taxon>
        <taxon>Sphingobacteriia</taxon>
        <taxon>Sphingobacteriales</taxon>
        <taxon>Sphingobacteriaceae</taxon>
        <taxon>Sphingobacterium</taxon>
    </lineage>
</organism>
<reference evidence="2" key="1">
    <citation type="submission" date="2016-10" db="EMBL/GenBank/DDBJ databases">
        <authorList>
            <person name="Varghese N."/>
            <person name="Submissions S."/>
        </authorList>
    </citation>
    <scope>NUCLEOTIDE SEQUENCE [LARGE SCALE GENOMIC DNA]</scope>
    <source>
        <strain evidence="2">DSM 22361</strain>
    </source>
</reference>
<dbReference type="RefSeq" id="WP_103907274.1">
    <property type="nucleotide sequence ID" value="NZ_CP049246.1"/>
</dbReference>
<evidence type="ECO:0000313" key="1">
    <source>
        <dbReference type="EMBL" id="SEG58847.1"/>
    </source>
</evidence>
<gene>
    <name evidence="1" type="ORF">SAMN05421877_11046</name>
</gene>
<dbReference type="AlphaFoldDB" id="A0A1H6BEX7"/>